<sequence>MGRIVWYVPTQALSSSSADLHHSLAPALSGRPGCFLIIRQATPSARRLPKRFTMSVHTIPRQRADSADRRVNGLLDVRDKNAFIRAGHLPGAGDVRVPPEKIKQFGLRPGDHVVASYTGGRLVSVESVNGSPHWRERPAFAELVPVHPTERLRVETESLSTRVIDLFAPIGKGQRGLIVAPPKAGKTMVLQALAAGIARNHPEAHLLVVLVGERPEEVTEMRAGIPGEIFASTFDHPDRDHTAVAELAVERAKRLVEDGRDVVVLLDSLTRLGRAYNNLAPGGGKVLTGGLDAGALYPPKRFFGAARNVEGGGSLTILATALVDTGSRMDNSLYEEFKGTGNMEVHLTRELAEQRLFPAVDLDASGTRREEILLHPQERQIVWRLRRSLSGLDRQQAARMLIDKLRATSSNAAFLLETAAAA</sequence>
<dbReference type="SUPFAM" id="SSF52540">
    <property type="entry name" value="P-loop containing nucleoside triphosphate hydrolases"/>
    <property type="match status" value="1"/>
</dbReference>
<dbReference type="InterPro" id="IPR004665">
    <property type="entry name" value="Term_rho"/>
</dbReference>
<evidence type="ECO:0000256" key="7">
    <source>
        <dbReference type="ARBA" id="ARBA00023015"/>
    </source>
</evidence>
<evidence type="ECO:0000256" key="5">
    <source>
        <dbReference type="ARBA" id="ARBA00022840"/>
    </source>
</evidence>
<keyword evidence="2 9" id="KW-0547">Nucleotide-binding</keyword>
<dbReference type="RefSeq" id="WP_364456840.1">
    <property type="nucleotide sequence ID" value="NZ_JBFARM010000010.1"/>
</dbReference>
<proteinExistence type="inferred from homology"/>
<evidence type="ECO:0000256" key="2">
    <source>
        <dbReference type="ARBA" id="ARBA00022741"/>
    </source>
</evidence>
<comment type="caution">
    <text evidence="9">Lacks conserved residue(s) required for the propagation of feature annotation.</text>
</comment>
<comment type="function">
    <text evidence="9">Facilitates transcription termination by a mechanism that involves Rho binding to the nascent RNA, activation of Rho's RNA-dependent ATPase activity, and release of the mRNA from the DNA template.</text>
</comment>
<organism evidence="12 13">
    <name type="scientific">Nonomuraea bangladeshensis</name>
    <dbReference type="NCBI Taxonomy" id="404385"/>
    <lineage>
        <taxon>Bacteria</taxon>
        <taxon>Bacillati</taxon>
        <taxon>Actinomycetota</taxon>
        <taxon>Actinomycetes</taxon>
        <taxon>Streptosporangiales</taxon>
        <taxon>Streptosporangiaceae</taxon>
        <taxon>Nonomuraea</taxon>
    </lineage>
</organism>
<evidence type="ECO:0000256" key="10">
    <source>
        <dbReference type="PROSITE-ProRule" id="PRU01203"/>
    </source>
</evidence>
<dbReference type="Proteomes" id="UP001552427">
    <property type="component" value="Unassembled WGS sequence"/>
</dbReference>
<dbReference type="GO" id="GO:0016787">
    <property type="term" value="F:hydrolase activity"/>
    <property type="evidence" value="ECO:0007669"/>
    <property type="project" value="UniProtKB-KW"/>
</dbReference>
<protein>
    <recommendedName>
        <fullName evidence="9">Transcription termination factor Rho</fullName>
        <ecNumber evidence="9">3.6.4.-</ecNumber>
    </recommendedName>
    <alternativeName>
        <fullName evidence="9">ATP-dependent helicase Rho</fullName>
    </alternativeName>
</protein>
<comment type="subunit">
    <text evidence="9">Homohexamer. The homohexamer assembles into an open ring structure.</text>
</comment>
<keyword evidence="5 9" id="KW-0067">ATP-binding</keyword>
<dbReference type="InterPro" id="IPR012340">
    <property type="entry name" value="NA-bd_OB-fold"/>
</dbReference>
<dbReference type="InterPro" id="IPR000194">
    <property type="entry name" value="ATPase_F1/V1/A1_a/bsu_nucl-bd"/>
</dbReference>
<evidence type="ECO:0000256" key="1">
    <source>
        <dbReference type="ARBA" id="ARBA00022472"/>
    </source>
</evidence>
<feature type="binding site" evidence="9">
    <location>
        <begin position="183"/>
        <end position="188"/>
    </location>
    <ligand>
        <name>ATP</name>
        <dbReference type="ChEBI" id="CHEBI:30616"/>
    </ligand>
</feature>
<dbReference type="Pfam" id="PF07497">
    <property type="entry name" value="Rho_RNA_bind"/>
    <property type="match status" value="1"/>
</dbReference>
<evidence type="ECO:0000256" key="4">
    <source>
        <dbReference type="ARBA" id="ARBA00022806"/>
    </source>
</evidence>
<dbReference type="CDD" id="cd01128">
    <property type="entry name" value="rho_factor_C"/>
    <property type="match status" value="1"/>
</dbReference>
<dbReference type="SUPFAM" id="SSF50249">
    <property type="entry name" value="Nucleic acid-binding proteins"/>
    <property type="match status" value="1"/>
</dbReference>
<feature type="binding site" evidence="9">
    <location>
        <position position="214"/>
    </location>
    <ligand>
        <name>ATP</name>
        <dbReference type="ChEBI" id="CHEBI:30616"/>
    </ligand>
</feature>
<dbReference type="InterPro" id="IPR011113">
    <property type="entry name" value="Rho_RNA-bd"/>
</dbReference>
<name>A0ABV3HC51_9ACTN</name>
<feature type="domain" description="Rho RNA-BD" evidence="11">
    <location>
        <begin position="68"/>
        <end position="132"/>
    </location>
</feature>
<dbReference type="Gene3D" id="2.40.50.140">
    <property type="entry name" value="Nucleic acid-binding proteins"/>
    <property type="match status" value="1"/>
</dbReference>
<evidence type="ECO:0000256" key="6">
    <source>
        <dbReference type="ARBA" id="ARBA00022884"/>
    </source>
</evidence>
<dbReference type="Pfam" id="PF00006">
    <property type="entry name" value="ATP-synt_ab"/>
    <property type="match status" value="1"/>
</dbReference>
<keyword evidence="8 9" id="KW-0804">Transcription</keyword>
<reference evidence="12 13" key="1">
    <citation type="submission" date="2024-06" db="EMBL/GenBank/DDBJ databases">
        <title>The Natural Products Discovery Center: Release of the First 8490 Sequenced Strains for Exploring Actinobacteria Biosynthetic Diversity.</title>
        <authorList>
            <person name="Kalkreuter E."/>
            <person name="Kautsar S.A."/>
            <person name="Yang D."/>
            <person name="Bader C.D."/>
            <person name="Teijaro C.N."/>
            <person name="Fluegel L."/>
            <person name="Davis C.M."/>
            <person name="Simpson J.R."/>
            <person name="Lauterbach L."/>
            <person name="Steele A.D."/>
            <person name="Gui C."/>
            <person name="Meng S."/>
            <person name="Li G."/>
            <person name="Viehrig K."/>
            <person name="Ye F."/>
            <person name="Su P."/>
            <person name="Kiefer A.F."/>
            <person name="Nichols A."/>
            <person name="Cepeda A.J."/>
            <person name="Yan W."/>
            <person name="Fan B."/>
            <person name="Jiang Y."/>
            <person name="Adhikari A."/>
            <person name="Zheng C.-J."/>
            <person name="Schuster L."/>
            <person name="Cowan T.M."/>
            <person name="Smanski M.J."/>
            <person name="Chevrette M.G."/>
            <person name="De Carvalho L.P.S."/>
            <person name="Shen B."/>
        </authorList>
    </citation>
    <scope>NUCLEOTIDE SEQUENCE [LARGE SCALE GENOMIC DNA]</scope>
    <source>
        <strain evidence="12 13">NPDC049574</strain>
    </source>
</reference>
<dbReference type="PROSITE" id="PS51856">
    <property type="entry name" value="RHO_RNA_BD"/>
    <property type="match status" value="1"/>
</dbReference>
<dbReference type="InterPro" id="IPR003593">
    <property type="entry name" value="AAA+_ATPase"/>
</dbReference>
<evidence type="ECO:0000256" key="9">
    <source>
        <dbReference type="HAMAP-Rule" id="MF_01884"/>
    </source>
</evidence>
<evidence type="ECO:0000256" key="3">
    <source>
        <dbReference type="ARBA" id="ARBA00022801"/>
    </source>
</evidence>
<evidence type="ECO:0000313" key="12">
    <source>
        <dbReference type="EMBL" id="MEV4290103.1"/>
    </source>
</evidence>
<dbReference type="Gene3D" id="3.40.50.300">
    <property type="entry name" value="P-loop containing nucleotide triphosphate hydrolases"/>
    <property type="match status" value="1"/>
</dbReference>
<evidence type="ECO:0000313" key="13">
    <source>
        <dbReference type="Proteomes" id="UP001552427"/>
    </source>
</evidence>
<dbReference type="NCBIfam" id="NF006886">
    <property type="entry name" value="PRK09376.1"/>
    <property type="match status" value="1"/>
</dbReference>
<dbReference type="EMBL" id="JBFARM010000010">
    <property type="protein sequence ID" value="MEV4290103.1"/>
    <property type="molecule type" value="Genomic_DNA"/>
</dbReference>
<keyword evidence="13" id="KW-1185">Reference proteome</keyword>
<feature type="binding site" evidence="9">
    <location>
        <begin position="171"/>
        <end position="176"/>
    </location>
    <ligand>
        <name>ATP</name>
        <dbReference type="ChEBI" id="CHEBI:30616"/>
    </ligand>
</feature>
<keyword evidence="7 9" id="KW-0805">Transcription regulation</keyword>
<evidence type="ECO:0000259" key="11">
    <source>
        <dbReference type="PROSITE" id="PS51856"/>
    </source>
</evidence>
<dbReference type="PANTHER" id="PTHR46425">
    <property type="entry name" value="TRANSCRIPTION TERMINATION FACTOR RHO"/>
    <property type="match status" value="1"/>
</dbReference>
<dbReference type="InterPro" id="IPR027417">
    <property type="entry name" value="P-loop_NTPase"/>
</dbReference>
<keyword evidence="3 9" id="KW-0378">Hydrolase</keyword>
<keyword evidence="6 9" id="KW-0694">RNA-binding</keyword>
<comment type="similarity">
    <text evidence="9 10">Belongs to the Rho family.</text>
</comment>
<dbReference type="HAMAP" id="MF_01884">
    <property type="entry name" value="Rho"/>
    <property type="match status" value="1"/>
</dbReference>
<gene>
    <name evidence="9 12" type="primary">rho</name>
    <name evidence="12" type="ORF">AB0K40_31735</name>
</gene>
<dbReference type="InterPro" id="IPR041703">
    <property type="entry name" value="Rho_factor_ATP-bd"/>
</dbReference>
<keyword evidence="1 9" id="KW-0806">Transcription termination</keyword>
<comment type="caution">
    <text evidence="12">The sequence shown here is derived from an EMBL/GenBank/DDBJ whole genome shotgun (WGS) entry which is preliminary data.</text>
</comment>
<dbReference type="EC" id="3.6.4.-" evidence="9"/>
<accession>A0ABV3HC51</accession>
<dbReference type="PANTHER" id="PTHR46425:SF1">
    <property type="entry name" value="TRANSCRIPTION TERMINATION FACTOR RHO"/>
    <property type="match status" value="1"/>
</dbReference>
<keyword evidence="4 9" id="KW-0347">Helicase</keyword>
<evidence type="ECO:0000256" key="8">
    <source>
        <dbReference type="ARBA" id="ARBA00023163"/>
    </source>
</evidence>
<dbReference type="SMART" id="SM00382">
    <property type="entry name" value="AAA"/>
    <property type="match status" value="1"/>
</dbReference>